<evidence type="ECO:0000256" key="1">
    <source>
        <dbReference type="SAM" id="Phobius"/>
    </source>
</evidence>
<sequence length="30" mass="3487">MTPTKIISVLGTAFISDFIYLFENVWKNHT</sequence>
<feature type="transmembrane region" description="Helical" evidence="1">
    <location>
        <begin position="6"/>
        <end position="26"/>
    </location>
</feature>
<geneLocation type="plasmid" evidence="2 3">
    <name>pBFI_2</name>
</geneLocation>
<reference evidence="2 3" key="1">
    <citation type="journal article" date="2015" name="Genome Announc.">
        <title>Complete genome sequences for 35 biothreat assay-relevant bacillus species.</title>
        <authorList>
            <person name="Johnson S.L."/>
            <person name="Daligault H.E."/>
            <person name="Davenport K.W."/>
            <person name="Jaissle J."/>
            <person name="Frey K.G."/>
            <person name="Ladner J.T."/>
            <person name="Broomall S.M."/>
            <person name="Bishop-Lilly K.A."/>
            <person name="Bruce D.C."/>
            <person name="Gibbons H.S."/>
            <person name="Coyne S.R."/>
            <person name="Lo C.C."/>
            <person name="Meincke L."/>
            <person name="Munk A.C."/>
            <person name="Koroleva G.I."/>
            <person name="Rosenzweig C.N."/>
            <person name="Palacios G.F."/>
            <person name="Redden C.L."/>
            <person name="Minogue T.D."/>
            <person name="Chain P.S."/>
        </authorList>
    </citation>
    <scope>NUCLEOTIDE SEQUENCE [LARGE SCALE GENOMIC DNA]</scope>
    <source>
        <strain evidence="2 3">03BB108</strain>
    </source>
</reference>
<organism evidence="2 3">
    <name type="scientific">Bacillus cereus 03BB108</name>
    <dbReference type="NCBI Taxonomy" id="451709"/>
    <lineage>
        <taxon>Bacteria</taxon>
        <taxon>Bacillati</taxon>
        <taxon>Bacillota</taxon>
        <taxon>Bacilli</taxon>
        <taxon>Bacillales</taxon>
        <taxon>Bacillaceae</taxon>
        <taxon>Bacillus</taxon>
        <taxon>Bacillus cereus group</taxon>
    </lineage>
</organism>
<dbReference type="EMBL" id="CP009636">
    <property type="protein sequence ID" value="AJI08363.1"/>
    <property type="molecule type" value="Genomic_DNA"/>
</dbReference>
<keyword evidence="1" id="KW-1133">Transmembrane helix</keyword>
<keyword evidence="2" id="KW-0614">Plasmid</keyword>
<evidence type="ECO:0000313" key="2">
    <source>
        <dbReference type="EMBL" id="AJI08363.1"/>
    </source>
</evidence>
<gene>
    <name evidence="2" type="ORF">AK40_5835</name>
</gene>
<accession>A0AAN0SRI1</accession>
<evidence type="ECO:0000313" key="3">
    <source>
        <dbReference type="Proteomes" id="UP000031861"/>
    </source>
</evidence>
<protein>
    <submittedName>
        <fullName evidence="2">Uncharacterized protein</fullName>
    </submittedName>
</protein>
<dbReference type="AlphaFoldDB" id="A0AAN0SRI1"/>
<name>A0AAN0SRI1_BACCE</name>
<proteinExistence type="predicted"/>
<dbReference type="Proteomes" id="UP000031861">
    <property type="component" value="Plasmid pBFI_2"/>
</dbReference>
<keyword evidence="1" id="KW-0812">Transmembrane</keyword>
<keyword evidence="1" id="KW-0472">Membrane</keyword>